<keyword evidence="5" id="KW-0808">Transferase</keyword>
<dbReference type="GO" id="GO:0000906">
    <property type="term" value="F:6,7-dimethyl-8-ribityllumazine synthase activity"/>
    <property type="evidence" value="ECO:0007669"/>
    <property type="project" value="UniProtKB-EC"/>
</dbReference>
<comment type="catalytic activity">
    <reaction evidence="6">
        <text>(2S)-2-hydroxy-3-oxobutyl phosphate + 5-amino-6-(D-ribitylamino)uracil = 6,7-dimethyl-8-(1-D-ribityl)lumazine + phosphate + 2 H2O + H(+)</text>
        <dbReference type="Rhea" id="RHEA:26152"/>
        <dbReference type="ChEBI" id="CHEBI:15377"/>
        <dbReference type="ChEBI" id="CHEBI:15378"/>
        <dbReference type="ChEBI" id="CHEBI:15934"/>
        <dbReference type="ChEBI" id="CHEBI:43474"/>
        <dbReference type="ChEBI" id="CHEBI:58201"/>
        <dbReference type="ChEBI" id="CHEBI:58830"/>
        <dbReference type="EC" id="2.5.1.78"/>
    </reaction>
</comment>
<dbReference type="EC" id="2.5.1.78" evidence="3"/>
<dbReference type="PANTHER" id="PTHR21058">
    <property type="entry name" value="6,7-DIMETHYL-8-RIBITYLLUMAZINE SYNTHASE DMRL SYNTHASE LUMAZINE SYNTHASE"/>
    <property type="match status" value="1"/>
</dbReference>
<evidence type="ECO:0000313" key="7">
    <source>
        <dbReference type="EMBL" id="SVD03789.1"/>
    </source>
</evidence>
<dbReference type="InterPro" id="IPR002180">
    <property type="entry name" value="LS/RS"/>
</dbReference>
<reference evidence="7" key="1">
    <citation type="submission" date="2018-05" db="EMBL/GenBank/DDBJ databases">
        <authorList>
            <person name="Lanie J.A."/>
            <person name="Ng W.-L."/>
            <person name="Kazmierczak K.M."/>
            <person name="Andrzejewski T.M."/>
            <person name="Davidsen T.M."/>
            <person name="Wayne K.J."/>
            <person name="Tettelin H."/>
            <person name="Glass J.I."/>
            <person name="Rusch D."/>
            <person name="Podicherti R."/>
            <person name="Tsui H.-C.T."/>
            <person name="Winkler M.E."/>
        </authorList>
    </citation>
    <scope>NUCLEOTIDE SEQUENCE</scope>
</reference>
<dbReference type="EMBL" id="UINC01125745">
    <property type="protein sequence ID" value="SVD03789.1"/>
    <property type="molecule type" value="Genomic_DNA"/>
</dbReference>
<dbReference type="GO" id="GO:0009349">
    <property type="term" value="C:riboflavin synthase complex"/>
    <property type="evidence" value="ECO:0007669"/>
    <property type="project" value="InterPro"/>
</dbReference>
<comment type="similarity">
    <text evidence="2">Belongs to the DMRL synthase family.</text>
</comment>
<evidence type="ECO:0000256" key="5">
    <source>
        <dbReference type="ARBA" id="ARBA00022679"/>
    </source>
</evidence>
<dbReference type="AlphaFoldDB" id="A0A382S1H0"/>
<comment type="pathway">
    <text evidence="1">Cofactor biosynthesis; riboflavin biosynthesis; riboflavin from 2-hydroxy-3-oxobutyl phosphate and 5-amino-6-(D-ribitylamino)uracil: step 1/2.</text>
</comment>
<organism evidence="7">
    <name type="scientific">marine metagenome</name>
    <dbReference type="NCBI Taxonomy" id="408172"/>
    <lineage>
        <taxon>unclassified sequences</taxon>
        <taxon>metagenomes</taxon>
        <taxon>ecological metagenomes</taxon>
    </lineage>
</organism>
<dbReference type="InterPro" id="IPR036467">
    <property type="entry name" value="LS/RS_sf"/>
</dbReference>
<sequence>NGELTDALLARVTTLIEDAGPPERLVGDRVPGSHEVPVAMTLMLESDSFDCLVGLGVVIKGATSHHHLVAENAGSAMQQLAMERAIPIINGIIVTDDPDEARERVTGPIDRGREFAEAALHMAALKRKWKKNSN</sequence>
<dbReference type="GO" id="GO:0009231">
    <property type="term" value="P:riboflavin biosynthetic process"/>
    <property type="evidence" value="ECO:0007669"/>
    <property type="project" value="UniProtKB-UniPathway"/>
</dbReference>
<name>A0A382S1H0_9ZZZZ</name>
<evidence type="ECO:0000256" key="2">
    <source>
        <dbReference type="ARBA" id="ARBA00007424"/>
    </source>
</evidence>
<gene>
    <name evidence="7" type="ORF">METZ01_LOCUS356643</name>
</gene>
<evidence type="ECO:0000256" key="3">
    <source>
        <dbReference type="ARBA" id="ARBA00012664"/>
    </source>
</evidence>
<evidence type="ECO:0000256" key="1">
    <source>
        <dbReference type="ARBA" id="ARBA00004917"/>
    </source>
</evidence>
<dbReference type="PANTHER" id="PTHR21058:SF0">
    <property type="entry name" value="6,7-DIMETHYL-8-RIBITYLLUMAZINE SYNTHASE"/>
    <property type="match status" value="1"/>
</dbReference>
<feature type="non-terminal residue" evidence="7">
    <location>
        <position position="1"/>
    </location>
</feature>
<evidence type="ECO:0000256" key="4">
    <source>
        <dbReference type="ARBA" id="ARBA00022619"/>
    </source>
</evidence>
<evidence type="ECO:0000256" key="6">
    <source>
        <dbReference type="ARBA" id="ARBA00048785"/>
    </source>
</evidence>
<proteinExistence type="inferred from homology"/>
<keyword evidence="4" id="KW-0686">Riboflavin biosynthesis</keyword>
<dbReference type="InterPro" id="IPR034964">
    <property type="entry name" value="LS"/>
</dbReference>
<dbReference type="SUPFAM" id="SSF52121">
    <property type="entry name" value="Lumazine synthase"/>
    <property type="match status" value="1"/>
</dbReference>
<protein>
    <recommendedName>
        <fullName evidence="3">6,7-dimethyl-8-ribityllumazine synthase</fullName>
        <ecNumber evidence="3">2.5.1.78</ecNumber>
    </recommendedName>
</protein>
<dbReference type="Gene3D" id="3.40.50.960">
    <property type="entry name" value="Lumazine/riboflavin synthase"/>
    <property type="match status" value="1"/>
</dbReference>
<dbReference type="Pfam" id="PF00885">
    <property type="entry name" value="DMRL_synthase"/>
    <property type="match status" value="1"/>
</dbReference>
<dbReference type="UniPathway" id="UPA00275">
    <property type="reaction ID" value="UER00404"/>
</dbReference>
<accession>A0A382S1H0</accession>